<evidence type="ECO:0000259" key="5">
    <source>
        <dbReference type="PROSITE" id="PS50089"/>
    </source>
</evidence>
<dbReference type="GO" id="GO:0005634">
    <property type="term" value="C:nucleus"/>
    <property type="evidence" value="ECO:0007669"/>
    <property type="project" value="TreeGrafter"/>
</dbReference>
<sequence length="356" mass="40744">MGTDYASPITPVTPGTIWSYPSVIESKIENNMQKDDLSEDNHTKLKDKKEKRLKKKLKWRKCTEIVNFSLPPRDNGTQDWTEEMINDYEIFNNGLGLVSESLPEKSLCKSTESGFSRLTQLVTIESIVENTLVINGTRRTKKRKILKAYHQVKTKYCQNVTNGGLQKELFMKSRVYKIFQRRGLTRGSGAIVNNSDKLSSKERKRVALSKFQERLESSEPLISNTSYSKSSKNASYERKHAITSQRNAANDLDIELVNLLMELQNRDIRPEDYDVLLRLDETVAPKTVDNATVKSFNTIIVSEEMLKNQQCTICMEVYEIGQTCKKLPCEHVFHDNCISQWLLNCGKNCPLDGLEV</sequence>
<feature type="domain" description="RING-type" evidence="5">
    <location>
        <begin position="311"/>
        <end position="352"/>
    </location>
</feature>
<dbReference type="AlphaFoldDB" id="A0A7I8V741"/>
<evidence type="ECO:0000256" key="2">
    <source>
        <dbReference type="ARBA" id="ARBA00022771"/>
    </source>
</evidence>
<dbReference type="GO" id="GO:0061630">
    <property type="term" value="F:ubiquitin protein ligase activity"/>
    <property type="evidence" value="ECO:0007669"/>
    <property type="project" value="TreeGrafter"/>
</dbReference>
<dbReference type="InterPro" id="IPR013083">
    <property type="entry name" value="Znf_RING/FYVE/PHD"/>
</dbReference>
<dbReference type="Pfam" id="PF13639">
    <property type="entry name" value="zf-RING_2"/>
    <property type="match status" value="1"/>
</dbReference>
<dbReference type="InterPro" id="IPR001841">
    <property type="entry name" value="Znf_RING"/>
</dbReference>
<keyword evidence="1" id="KW-0479">Metal-binding</keyword>
<organism evidence="6 7">
    <name type="scientific">Dimorphilus gyrociliatus</name>
    <dbReference type="NCBI Taxonomy" id="2664684"/>
    <lineage>
        <taxon>Eukaryota</taxon>
        <taxon>Metazoa</taxon>
        <taxon>Spiralia</taxon>
        <taxon>Lophotrochozoa</taxon>
        <taxon>Annelida</taxon>
        <taxon>Polychaeta</taxon>
        <taxon>Polychaeta incertae sedis</taxon>
        <taxon>Dinophilidae</taxon>
        <taxon>Dimorphilus</taxon>
    </lineage>
</organism>
<dbReference type="Gene3D" id="3.30.40.10">
    <property type="entry name" value="Zinc/RING finger domain, C3HC4 (zinc finger)"/>
    <property type="match status" value="1"/>
</dbReference>
<dbReference type="GO" id="GO:0006511">
    <property type="term" value="P:ubiquitin-dependent protein catabolic process"/>
    <property type="evidence" value="ECO:0007669"/>
    <property type="project" value="TreeGrafter"/>
</dbReference>
<reference evidence="6 7" key="1">
    <citation type="submission" date="2020-08" db="EMBL/GenBank/DDBJ databases">
        <authorList>
            <person name="Hejnol A."/>
        </authorList>
    </citation>
    <scope>NUCLEOTIDE SEQUENCE [LARGE SCALE GENOMIC DNA]</scope>
</reference>
<evidence type="ECO:0000313" key="6">
    <source>
        <dbReference type="EMBL" id="CAD5111091.1"/>
    </source>
</evidence>
<keyword evidence="3" id="KW-0862">Zinc</keyword>
<name>A0A7I8V741_9ANNE</name>
<accession>A0A7I8V741</accession>
<comment type="caution">
    <text evidence="6">The sequence shown here is derived from an EMBL/GenBank/DDBJ whole genome shotgun (WGS) entry which is preliminary data.</text>
</comment>
<evidence type="ECO:0000313" key="7">
    <source>
        <dbReference type="Proteomes" id="UP000549394"/>
    </source>
</evidence>
<evidence type="ECO:0000256" key="4">
    <source>
        <dbReference type="PROSITE-ProRule" id="PRU00175"/>
    </source>
</evidence>
<evidence type="ECO:0000256" key="1">
    <source>
        <dbReference type="ARBA" id="ARBA00022723"/>
    </source>
</evidence>
<dbReference type="OrthoDB" id="8062037at2759"/>
<dbReference type="GO" id="GO:0008270">
    <property type="term" value="F:zinc ion binding"/>
    <property type="evidence" value="ECO:0007669"/>
    <property type="project" value="UniProtKB-KW"/>
</dbReference>
<dbReference type="SUPFAM" id="SSF57850">
    <property type="entry name" value="RING/U-box"/>
    <property type="match status" value="1"/>
</dbReference>
<gene>
    <name evidence="6" type="ORF">DGYR_LOCUS425</name>
</gene>
<dbReference type="PANTHER" id="PTHR45931">
    <property type="entry name" value="SI:CH211-59O9.10"/>
    <property type="match status" value="1"/>
</dbReference>
<protein>
    <recommendedName>
        <fullName evidence="5">RING-type domain-containing protein</fullName>
    </recommendedName>
</protein>
<dbReference type="SMART" id="SM00184">
    <property type="entry name" value="RING"/>
    <property type="match status" value="1"/>
</dbReference>
<dbReference type="PROSITE" id="PS50089">
    <property type="entry name" value="ZF_RING_2"/>
    <property type="match status" value="1"/>
</dbReference>
<keyword evidence="7" id="KW-1185">Reference proteome</keyword>
<dbReference type="PANTHER" id="PTHR45931:SF3">
    <property type="entry name" value="RING ZINC FINGER-CONTAINING PROTEIN"/>
    <property type="match status" value="1"/>
</dbReference>
<keyword evidence="2 4" id="KW-0863">Zinc-finger</keyword>
<dbReference type="InterPro" id="IPR051834">
    <property type="entry name" value="RING_finger_E3_ligase"/>
</dbReference>
<evidence type="ECO:0000256" key="3">
    <source>
        <dbReference type="ARBA" id="ARBA00022833"/>
    </source>
</evidence>
<proteinExistence type="predicted"/>
<dbReference type="Proteomes" id="UP000549394">
    <property type="component" value="Unassembled WGS sequence"/>
</dbReference>
<dbReference type="EMBL" id="CAJFCJ010000001">
    <property type="protein sequence ID" value="CAD5111091.1"/>
    <property type="molecule type" value="Genomic_DNA"/>
</dbReference>